<keyword evidence="6" id="KW-0238">DNA-binding</keyword>
<dbReference type="EMBL" id="CATOUU010000934">
    <property type="protein sequence ID" value="CAI9960695.1"/>
    <property type="molecule type" value="Genomic_DNA"/>
</dbReference>
<accession>A0AA86R199</accession>
<dbReference type="CDD" id="cd00167">
    <property type="entry name" value="SANT"/>
    <property type="match status" value="1"/>
</dbReference>
<dbReference type="EMBL" id="CAXDID020000124">
    <property type="protein sequence ID" value="CAL6032946.1"/>
    <property type="molecule type" value="Genomic_DNA"/>
</dbReference>
<dbReference type="Gene3D" id="1.10.10.60">
    <property type="entry name" value="Homeodomain-like"/>
    <property type="match status" value="1"/>
</dbReference>
<evidence type="ECO:0000313" key="4">
    <source>
        <dbReference type="EMBL" id="CAI9926654.1"/>
    </source>
</evidence>
<dbReference type="SUPFAM" id="SSF46689">
    <property type="entry name" value="Homeodomain-like"/>
    <property type="match status" value="1"/>
</dbReference>
<dbReference type="EMBL" id="CATOUU010000812">
    <property type="protein sequence ID" value="CAI9950424.1"/>
    <property type="molecule type" value="Genomic_DNA"/>
</dbReference>
<feature type="domain" description="Myb-like" evidence="1">
    <location>
        <begin position="1"/>
        <end position="50"/>
    </location>
</feature>
<evidence type="ECO:0000313" key="8">
    <source>
        <dbReference type="EMBL" id="CAL6032946.1"/>
    </source>
</evidence>
<dbReference type="SMART" id="SM00717">
    <property type="entry name" value="SANT"/>
    <property type="match status" value="1"/>
</dbReference>
<evidence type="ECO:0000313" key="5">
    <source>
        <dbReference type="EMBL" id="CAI9950424.1"/>
    </source>
</evidence>
<comment type="caution">
    <text evidence="6">The sequence shown here is derived from an EMBL/GenBank/DDBJ whole genome shotgun (WGS) entry which is preliminary data.</text>
</comment>
<evidence type="ECO:0000259" key="3">
    <source>
        <dbReference type="PROSITE" id="PS51294"/>
    </source>
</evidence>
<sequence length="101" mass="11920">MEHKGSWTIEECQHFIQLIQQFGIGHWKQISQVMQTRTPNQCQIHYFKLKQRLGMTDEQFKFQIKTFEQTQARTSHKPAVIPASSEHLPTFFPFDVANLSQ</sequence>
<evidence type="ECO:0000313" key="9">
    <source>
        <dbReference type="EMBL" id="CAL6038680.1"/>
    </source>
</evidence>
<keyword evidence="10" id="KW-1185">Reference proteome</keyword>
<dbReference type="EMBL" id="CAXDID020000140">
    <property type="protein sequence ID" value="CAL6038680.1"/>
    <property type="molecule type" value="Genomic_DNA"/>
</dbReference>
<dbReference type="PROSITE" id="PS51294">
    <property type="entry name" value="HTH_MYB"/>
    <property type="match status" value="1"/>
</dbReference>
<dbReference type="Proteomes" id="UP001642409">
    <property type="component" value="Unassembled WGS sequence"/>
</dbReference>
<reference evidence="6" key="1">
    <citation type="submission" date="2023-06" db="EMBL/GenBank/DDBJ databases">
        <authorList>
            <person name="Kurt Z."/>
        </authorList>
    </citation>
    <scope>NUCLEOTIDE SEQUENCE</scope>
</reference>
<dbReference type="GO" id="GO:0003677">
    <property type="term" value="F:DNA binding"/>
    <property type="evidence" value="ECO:0007669"/>
    <property type="project" value="UniProtKB-KW"/>
</dbReference>
<dbReference type="AlphaFoldDB" id="A0AA86R199"/>
<dbReference type="InterPro" id="IPR009057">
    <property type="entry name" value="Homeodomain-like_sf"/>
</dbReference>
<evidence type="ECO:0000259" key="2">
    <source>
        <dbReference type="PROSITE" id="PS51293"/>
    </source>
</evidence>
<evidence type="ECO:0000313" key="7">
    <source>
        <dbReference type="EMBL" id="CAL6003095.1"/>
    </source>
</evidence>
<organism evidence="6">
    <name type="scientific">Hexamita inflata</name>
    <dbReference type="NCBI Taxonomy" id="28002"/>
    <lineage>
        <taxon>Eukaryota</taxon>
        <taxon>Metamonada</taxon>
        <taxon>Diplomonadida</taxon>
        <taxon>Hexamitidae</taxon>
        <taxon>Hexamitinae</taxon>
        <taxon>Hexamita</taxon>
    </lineage>
</organism>
<feature type="domain" description="HTH myb-type" evidence="3">
    <location>
        <begin position="1"/>
        <end position="54"/>
    </location>
</feature>
<reference evidence="7 10" key="2">
    <citation type="submission" date="2024-07" db="EMBL/GenBank/DDBJ databases">
        <authorList>
            <person name="Akdeniz Z."/>
        </authorList>
    </citation>
    <scope>NUCLEOTIDE SEQUENCE [LARGE SCALE GENOMIC DNA]</scope>
</reference>
<dbReference type="PROSITE" id="PS50090">
    <property type="entry name" value="MYB_LIKE"/>
    <property type="match status" value="1"/>
</dbReference>
<evidence type="ECO:0000259" key="1">
    <source>
        <dbReference type="PROSITE" id="PS50090"/>
    </source>
</evidence>
<dbReference type="InterPro" id="IPR017930">
    <property type="entry name" value="Myb_dom"/>
</dbReference>
<feature type="domain" description="SANT" evidence="2">
    <location>
        <begin position="2"/>
        <end position="54"/>
    </location>
</feature>
<dbReference type="EMBL" id="CAXDID020000046">
    <property type="protein sequence ID" value="CAL6003095.1"/>
    <property type="molecule type" value="Genomic_DNA"/>
</dbReference>
<evidence type="ECO:0000313" key="10">
    <source>
        <dbReference type="Proteomes" id="UP001642409"/>
    </source>
</evidence>
<dbReference type="PROSITE" id="PS51293">
    <property type="entry name" value="SANT"/>
    <property type="match status" value="1"/>
</dbReference>
<dbReference type="InterPro" id="IPR017884">
    <property type="entry name" value="SANT_dom"/>
</dbReference>
<gene>
    <name evidence="4" type="ORF">HINF_LOCUS14299</name>
    <name evidence="7" type="ORF">HINF_LOCUS18241</name>
    <name evidence="8" type="ORF">HINF_LOCUS34731</name>
    <name evidence="9" type="ORF">HINF_LOCUS37485</name>
    <name evidence="5" type="ORF">HINF_LOCUS38069</name>
    <name evidence="6" type="ORF">HINF_LOCUS48340</name>
</gene>
<dbReference type="InterPro" id="IPR001005">
    <property type="entry name" value="SANT/Myb"/>
</dbReference>
<proteinExistence type="predicted"/>
<name>A0AA86R199_9EUKA</name>
<protein>
    <submittedName>
        <fullName evidence="6">Myb-like DNA-binding domain-containing protein</fullName>
    </submittedName>
    <submittedName>
        <fullName evidence="7">Myb-like_DNA-binding domain-containing protein</fullName>
    </submittedName>
</protein>
<evidence type="ECO:0000313" key="6">
    <source>
        <dbReference type="EMBL" id="CAI9960695.1"/>
    </source>
</evidence>
<dbReference type="Pfam" id="PF00249">
    <property type="entry name" value="Myb_DNA-binding"/>
    <property type="match status" value="1"/>
</dbReference>
<dbReference type="EMBL" id="CATOUU010000369">
    <property type="protein sequence ID" value="CAI9926654.1"/>
    <property type="molecule type" value="Genomic_DNA"/>
</dbReference>